<evidence type="ECO:0008006" key="2">
    <source>
        <dbReference type="Google" id="ProtNLM"/>
    </source>
</evidence>
<dbReference type="InterPro" id="IPR029045">
    <property type="entry name" value="ClpP/crotonase-like_dom_sf"/>
</dbReference>
<proteinExistence type="predicted"/>
<feature type="non-terminal residue" evidence="1">
    <location>
        <position position="1"/>
    </location>
</feature>
<reference evidence="1" key="1">
    <citation type="journal article" date="2014" name="Front. Microbiol.">
        <title>High frequency of phylogenetically diverse reductive dehalogenase-homologous genes in deep subseafloor sedimentary metagenomes.</title>
        <authorList>
            <person name="Kawai M."/>
            <person name="Futagami T."/>
            <person name="Toyoda A."/>
            <person name="Takaki Y."/>
            <person name="Nishi S."/>
            <person name="Hori S."/>
            <person name="Arai W."/>
            <person name="Tsubouchi T."/>
            <person name="Morono Y."/>
            <person name="Uchiyama I."/>
            <person name="Ito T."/>
            <person name="Fujiyama A."/>
            <person name="Inagaki F."/>
            <person name="Takami H."/>
        </authorList>
    </citation>
    <scope>NUCLEOTIDE SEQUENCE</scope>
    <source>
        <strain evidence="1">Expedition CK06-06</strain>
    </source>
</reference>
<dbReference type="SUPFAM" id="SSF52096">
    <property type="entry name" value="ClpP/crotonase"/>
    <property type="match status" value="1"/>
</dbReference>
<accession>X1BR15</accession>
<dbReference type="AlphaFoldDB" id="X1BR15"/>
<dbReference type="Pfam" id="PF00378">
    <property type="entry name" value="ECH_1"/>
    <property type="match status" value="1"/>
</dbReference>
<evidence type="ECO:0000313" key="1">
    <source>
        <dbReference type="EMBL" id="GAG98204.1"/>
    </source>
</evidence>
<name>X1BR15_9ZZZZ</name>
<comment type="caution">
    <text evidence="1">The sequence shown here is derived from an EMBL/GenBank/DDBJ whole genome shotgun (WGS) entry which is preliminary data.</text>
</comment>
<dbReference type="Gene3D" id="3.90.226.10">
    <property type="entry name" value="2-enoyl-CoA Hydratase, Chain A, domain 1"/>
    <property type="match status" value="1"/>
</dbReference>
<dbReference type="EMBL" id="BART01021268">
    <property type="protein sequence ID" value="GAG98204.1"/>
    <property type="molecule type" value="Genomic_DNA"/>
</dbReference>
<gene>
    <name evidence="1" type="ORF">S01H4_39292</name>
</gene>
<protein>
    <recommendedName>
        <fullName evidence="2">Enoyl-CoA hydratase</fullName>
    </recommendedName>
</protein>
<organism evidence="1">
    <name type="scientific">marine sediment metagenome</name>
    <dbReference type="NCBI Taxonomy" id="412755"/>
    <lineage>
        <taxon>unclassified sequences</taxon>
        <taxon>metagenomes</taxon>
        <taxon>ecological metagenomes</taxon>
    </lineage>
</organism>
<dbReference type="InterPro" id="IPR001753">
    <property type="entry name" value="Enoyl-CoA_hydra/iso"/>
</dbReference>
<sequence length="62" mass="7063">RICQPGHMTDFQTVTYRINNQVAMIGLNRPETLNSFNTQLRLDLLAAIEFATNDEEARVVVI</sequence>